<accession>A0A1A8X5E6</accession>
<organism evidence="4 5">
    <name type="scientific">Plasmodium ovale curtisi</name>
    <dbReference type="NCBI Taxonomy" id="864141"/>
    <lineage>
        <taxon>Eukaryota</taxon>
        <taxon>Sar</taxon>
        <taxon>Alveolata</taxon>
        <taxon>Apicomplexa</taxon>
        <taxon>Aconoidasida</taxon>
        <taxon>Haemosporida</taxon>
        <taxon>Plasmodiidae</taxon>
        <taxon>Plasmodium</taxon>
        <taxon>Plasmodium (Plasmodium)</taxon>
    </lineage>
</organism>
<sequence>MTKVKIRKKPRHAGTFEENIKNVVVANNGILKRKNKNNKKKEKNEKNKVMRKRKRKSNNVLKILHLANKQNKEDYSNFDEVDDCVNDEEQSQEADKFLEFDDDMDEEILDDISFSEGGSEHNTGEQQYPFNLKDEQPNDILEDLNIEINNKVSEESAGKHKMKGNADLPEQEKKIDSMVEKCYKTIGEELSHYKTGKLHQALTILVKSPRWFELLMLTKPKKWTNQATFEVTKLFSSGLKEKEVAIYYEFILLPILLEYIERNKKLDSILYKTVIKALYKSKAWFKGILYPLLQRECTKKQIIIFGSVIQKMSVSINAVTYGLNEIFTFPWNAGISYILSIFLNKKYAFSKEFIDKCVDYFVKFQNSPDCLTINWHKSLLLLVKNYRALIDDTQTEKLRHLIKRKNHHQISSEILKLMYSPTLLVDKLKNLSMNKEENIV</sequence>
<evidence type="ECO:0000313" key="3">
    <source>
        <dbReference type="EMBL" id="SBS83379.1"/>
    </source>
</evidence>
<dbReference type="GO" id="GO:0005730">
    <property type="term" value="C:nucleolus"/>
    <property type="evidence" value="ECO:0007669"/>
    <property type="project" value="TreeGrafter"/>
</dbReference>
<dbReference type="EMBL" id="FLQU01000275">
    <property type="protein sequence ID" value="SBS83379.1"/>
    <property type="molecule type" value="Genomic_DNA"/>
</dbReference>
<comment type="similarity">
    <text evidence="1">Belongs to the bystin family.</text>
</comment>
<dbReference type="Proteomes" id="UP000078560">
    <property type="component" value="Unassembled WGS sequence"/>
</dbReference>
<dbReference type="GO" id="GO:0006364">
    <property type="term" value="P:rRNA processing"/>
    <property type="evidence" value="ECO:0007669"/>
    <property type="project" value="TreeGrafter"/>
</dbReference>
<feature type="region of interest" description="Disordered" evidence="2">
    <location>
        <begin position="36"/>
        <end position="55"/>
    </location>
</feature>
<dbReference type="GO" id="GO:0030688">
    <property type="term" value="C:preribosome, small subunit precursor"/>
    <property type="evidence" value="ECO:0007669"/>
    <property type="project" value="TreeGrafter"/>
</dbReference>
<name>A0A1A8X5E6_PLAOA</name>
<dbReference type="EMBL" id="FLQV01001939">
    <property type="protein sequence ID" value="SBT00477.1"/>
    <property type="molecule type" value="Genomic_DNA"/>
</dbReference>
<dbReference type="VEuPathDB" id="PlasmoDB:PocGH01_09016100"/>
<dbReference type="GO" id="GO:0030515">
    <property type="term" value="F:snoRNA binding"/>
    <property type="evidence" value="ECO:0007669"/>
    <property type="project" value="TreeGrafter"/>
</dbReference>
<gene>
    <name evidence="4" type="ORF">POVCU1_060250</name>
    <name evidence="3" type="ORF">POVCU2_0020520</name>
</gene>
<dbReference type="PANTHER" id="PTHR12821:SF0">
    <property type="entry name" value="BYSTIN"/>
    <property type="match status" value="1"/>
</dbReference>
<dbReference type="Gene3D" id="1.25.40.480">
    <property type="match status" value="1"/>
</dbReference>
<protein>
    <submittedName>
        <fullName evidence="4">U3/U14 snoRNA-associated small subunit rRNA processing protein, putative</fullName>
    </submittedName>
</protein>
<evidence type="ECO:0000313" key="4">
    <source>
        <dbReference type="EMBL" id="SBT00477.1"/>
    </source>
</evidence>
<dbReference type="AlphaFoldDB" id="A0A1A8X5E6"/>
<proteinExistence type="inferred from homology"/>
<reference evidence="4" key="2">
    <citation type="submission" date="2016-05" db="EMBL/GenBank/DDBJ databases">
        <authorList>
            <person name="Lavstsen T."/>
            <person name="Jespersen J.S."/>
        </authorList>
    </citation>
    <scope>NUCLEOTIDE SEQUENCE [LARGE SCALE GENOMIC DNA]</scope>
</reference>
<evidence type="ECO:0000313" key="6">
    <source>
        <dbReference type="Proteomes" id="UP000078560"/>
    </source>
</evidence>
<evidence type="ECO:0000256" key="2">
    <source>
        <dbReference type="SAM" id="MobiDB-lite"/>
    </source>
</evidence>
<reference evidence="5 6" key="1">
    <citation type="submission" date="2016-05" db="EMBL/GenBank/DDBJ databases">
        <authorList>
            <person name="Naeem Raeece"/>
        </authorList>
    </citation>
    <scope>NUCLEOTIDE SEQUENCE [LARGE SCALE GENOMIC DNA]</scope>
</reference>
<dbReference type="GO" id="GO:0005737">
    <property type="term" value="C:cytoplasm"/>
    <property type="evidence" value="ECO:0007669"/>
    <property type="project" value="TreeGrafter"/>
</dbReference>
<evidence type="ECO:0000256" key="1">
    <source>
        <dbReference type="ARBA" id="ARBA00007114"/>
    </source>
</evidence>
<evidence type="ECO:0000313" key="5">
    <source>
        <dbReference type="Proteomes" id="UP000078546"/>
    </source>
</evidence>
<dbReference type="Proteomes" id="UP000078546">
    <property type="component" value="Unassembled WGS sequence"/>
</dbReference>
<dbReference type="Pfam" id="PF05291">
    <property type="entry name" value="Bystin"/>
    <property type="match status" value="1"/>
</dbReference>
<dbReference type="PANTHER" id="PTHR12821">
    <property type="entry name" value="BYSTIN"/>
    <property type="match status" value="1"/>
</dbReference>
<dbReference type="InterPro" id="IPR007955">
    <property type="entry name" value="Bystin"/>
</dbReference>